<proteinExistence type="predicted"/>
<evidence type="ECO:0008006" key="4">
    <source>
        <dbReference type="Google" id="ProtNLM"/>
    </source>
</evidence>
<keyword evidence="3" id="KW-1185">Reference proteome</keyword>
<sequence length="279" mass="33085">MFLLMIIAFIFYLTGFQYPDEEWTWLLRPINFILLTVFYKYKILRRIKVIFLITIYFYIAVYTKFRFEFLYTGMVIGFLAIDKLLNIKLKRTFLKYVITVFILVMVYIFTAGYQSLSNLIASFVEYQDSRTFLFTELFADLNKSEVIFGRGSLGTYYSDFFERTNRWYRILGNKGWRGDNVIRITTEVGYLQMILKGGFAMLVLYTSLGLYAAYLALFRANNKFIRRLGFYILIILILSIISLRPAFTPTFIIFWIAIGTVSVKKYRQMSNEEINELIQ</sequence>
<dbReference type="EMBL" id="BAABAV010000001">
    <property type="protein sequence ID" value="GAA4268739.1"/>
    <property type="molecule type" value="Genomic_DNA"/>
</dbReference>
<comment type="caution">
    <text evidence="2">The sequence shown here is derived from an EMBL/GenBank/DDBJ whole genome shotgun (WGS) entry which is preliminary data.</text>
</comment>
<feature type="transmembrane region" description="Helical" evidence="1">
    <location>
        <begin position="199"/>
        <end position="218"/>
    </location>
</feature>
<organism evidence="2 3">
    <name type="scientific">Hyunsoonleella aestuarii</name>
    <dbReference type="NCBI Taxonomy" id="912802"/>
    <lineage>
        <taxon>Bacteria</taxon>
        <taxon>Pseudomonadati</taxon>
        <taxon>Bacteroidota</taxon>
        <taxon>Flavobacteriia</taxon>
        <taxon>Flavobacteriales</taxon>
        <taxon>Flavobacteriaceae</taxon>
    </lineage>
</organism>
<keyword evidence="1" id="KW-0812">Transmembrane</keyword>
<evidence type="ECO:0000256" key="1">
    <source>
        <dbReference type="SAM" id="Phobius"/>
    </source>
</evidence>
<reference evidence="3" key="1">
    <citation type="journal article" date="2019" name="Int. J. Syst. Evol. Microbiol.">
        <title>The Global Catalogue of Microorganisms (GCM) 10K type strain sequencing project: providing services to taxonomists for standard genome sequencing and annotation.</title>
        <authorList>
            <consortium name="The Broad Institute Genomics Platform"/>
            <consortium name="The Broad Institute Genome Sequencing Center for Infectious Disease"/>
            <person name="Wu L."/>
            <person name="Ma J."/>
        </authorList>
    </citation>
    <scope>NUCLEOTIDE SEQUENCE [LARGE SCALE GENOMIC DNA]</scope>
    <source>
        <strain evidence="3">JCM 17452</strain>
    </source>
</reference>
<keyword evidence="1" id="KW-1133">Transmembrane helix</keyword>
<evidence type="ECO:0000313" key="3">
    <source>
        <dbReference type="Proteomes" id="UP001500027"/>
    </source>
</evidence>
<accession>A0ABP8E9T2</accession>
<feature type="transmembrane region" description="Helical" evidence="1">
    <location>
        <begin position="230"/>
        <end position="258"/>
    </location>
</feature>
<name>A0ABP8E9T2_9FLAO</name>
<dbReference type="Proteomes" id="UP001500027">
    <property type="component" value="Unassembled WGS sequence"/>
</dbReference>
<keyword evidence="1" id="KW-0472">Membrane</keyword>
<gene>
    <name evidence="2" type="ORF">GCM10022257_08400</name>
</gene>
<evidence type="ECO:0000313" key="2">
    <source>
        <dbReference type="EMBL" id="GAA4268739.1"/>
    </source>
</evidence>
<protein>
    <recommendedName>
        <fullName evidence="4">O-antigen ligase domain-containing protein</fullName>
    </recommendedName>
</protein>
<feature type="transmembrane region" description="Helical" evidence="1">
    <location>
        <begin position="93"/>
        <end position="113"/>
    </location>
</feature>
<feature type="transmembrane region" description="Helical" evidence="1">
    <location>
        <begin position="46"/>
        <end position="63"/>
    </location>
</feature>